<feature type="transmembrane region" description="Helical" evidence="1">
    <location>
        <begin position="80"/>
        <end position="99"/>
    </location>
</feature>
<dbReference type="AlphaFoldDB" id="A0A1H3ZJ36"/>
<dbReference type="InterPro" id="IPR018776">
    <property type="entry name" value="Membrane_prot_PTPS-rel_domain"/>
</dbReference>
<proteinExistence type="predicted"/>
<sequence length="535" mass="60412">MPWFIKQVKEPPPWLIGTLLGLGVLISLFPLIFHSGIPFGHDASFHLSRIQALSNAFSQGVFYPGVYAEYFKEYGYGAGLFYPDFFLSIPAAFTLWGCSGATALKLYFVMVNIATGIIMFYSVGRVYPNQPWIPLISACFYLLCSYHTTNLYYRCAVGELTAMAFIPLIIAGLWEICEKNRHWGMLTLGFSGVILSHVLSALIMAIFCLAIFLLRIRRFIEEPSRFLALLKAAGVTFLITAFFTLPMLEQLWLNPIWGDTGLLGSVANWAASPVDAILSLPVEHFGRENVPPSGVGVILVIMGILGFTQRRRWCFETQVLFCGFFSLWMATTLFPWGILVPYFQNLQFPWRFYGLASGIFCFFSGECLYHLHKGRNVICTIFCLAVLTALFFWNTTTIYSVRGTASDNPYPSFPAGCEYLPKEMVYGELLEHLVSDQWGTETDAYSKKFTITQTGWQSLPIIYYPGYSVQIEGRKVETRKDSSGFLEINSNETGKGTLQFIGTPLRRWSVVLSITSAVILGGMFMERQVRREKRQ</sequence>
<organism evidence="3 4">
    <name type="scientific">Eubacterium aggregans</name>
    <dbReference type="NCBI Taxonomy" id="81409"/>
    <lineage>
        <taxon>Bacteria</taxon>
        <taxon>Bacillati</taxon>
        <taxon>Bacillota</taxon>
        <taxon>Clostridia</taxon>
        <taxon>Eubacteriales</taxon>
        <taxon>Eubacteriaceae</taxon>
        <taxon>Eubacterium</taxon>
    </lineage>
</organism>
<dbReference type="EMBL" id="FNRK01000006">
    <property type="protein sequence ID" value="SEA23710.1"/>
    <property type="molecule type" value="Genomic_DNA"/>
</dbReference>
<feature type="transmembrane region" description="Helical" evidence="1">
    <location>
        <begin position="319"/>
        <end position="338"/>
    </location>
</feature>
<keyword evidence="4" id="KW-1185">Reference proteome</keyword>
<gene>
    <name evidence="3" type="ORF">SAMN04515656_1065</name>
</gene>
<feature type="transmembrane region" description="Helical" evidence="1">
    <location>
        <begin position="226"/>
        <end position="248"/>
    </location>
</feature>
<feature type="transmembrane region" description="Helical" evidence="1">
    <location>
        <begin position="12"/>
        <end position="33"/>
    </location>
</feature>
<keyword evidence="1" id="KW-0812">Transmembrane</keyword>
<feature type="transmembrane region" description="Helical" evidence="1">
    <location>
        <begin position="290"/>
        <end position="307"/>
    </location>
</feature>
<feature type="domain" description="Membrane protein 6-pyruvoyl-tetrahydropterin synthase-related" evidence="2">
    <location>
        <begin position="101"/>
        <end position="385"/>
    </location>
</feature>
<feature type="transmembrane region" description="Helical" evidence="1">
    <location>
        <begin position="508"/>
        <end position="525"/>
    </location>
</feature>
<feature type="transmembrane region" description="Helical" evidence="1">
    <location>
        <begin position="130"/>
        <end position="148"/>
    </location>
</feature>
<dbReference type="Proteomes" id="UP000199394">
    <property type="component" value="Unassembled WGS sequence"/>
</dbReference>
<dbReference type="OrthoDB" id="9784157at2"/>
<name>A0A1H3ZJ36_9FIRM</name>
<feature type="transmembrane region" description="Helical" evidence="1">
    <location>
        <begin position="194"/>
        <end position="214"/>
    </location>
</feature>
<protein>
    <recommendedName>
        <fullName evidence="2">Membrane protein 6-pyruvoyl-tetrahydropterin synthase-related domain-containing protein</fullName>
    </recommendedName>
</protein>
<keyword evidence="1" id="KW-1133">Transmembrane helix</keyword>
<feature type="transmembrane region" description="Helical" evidence="1">
    <location>
        <begin position="376"/>
        <end position="393"/>
    </location>
</feature>
<evidence type="ECO:0000256" key="1">
    <source>
        <dbReference type="SAM" id="Phobius"/>
    </source>
</evidence>
<feature type="transmembrane region" description="Helical" evidence="1">
    <location>
        <begin position="106"/>
        <end position="124"/>
    </location>
</feature>
<evidence type="ECO:0000313" key="3">
    <source>
        <dbReference type="EMBL" id="SEA23710.1"/>
    </source>
</evidence>
<evidence type="ECO:0000313" key="4">
    <source>
        <dbReference type="Proteomes" id="UP000199394"/>
    </source>
</evidence>
<dbReference type="RefSeq" id="WP_090305754.1">
    <property type="nucleotide sequence ID" value="NZ_FNRK01000006.1"/>
</dbReference>
<dbReference type="Pfam" id="PF10131">
    <property type="entry name" value="PTPS_related"/>
    <property type="match status" value="1"/>
</dbReference>
<accession>A0A1H3ZJ36</accession>
<evidence type="ECO:0000259" key="2">
    <source>
        <dbReference type="Pfam" id="PF10131"/>
    </source>
</evidence>
<keyword evidence="1" id="KW-0472">Membrane</keyword>
<dbReference type="STRING" id="81409.SAMN04515656_1065"/>
<feature type="transmembrane region" description="Helical" evidence="1">
    <location>
        <begin position="155"/>
        <end position="174"/>
    </location>
</feature>
<feature type="transmembrane region" description="Helical" evidence="1">
    <location>
        <begin position="350"/>
        <end position="369"/>
    </location>
</feature>
<reference evidence="3 4" key="1">
    <citation type="submission" date="2016-10" db="EMBL/GenBank/DDBJ databases">
        <authorList>
            <person name="de Groot N.N."/>
        </authorList>
    </citation>
    <scope>NUCLEOTIDE SEQUENCE [LARGE SCALE GENOMIC DNA]</scope>
    <source>
        <strain evidence="3 4">SR12</strain>
    </source>
</reference>